<dbReference type="Pfam" id="PF01380">
    <property type="entry name" value="SIS"/>
    <property type="match status" value="1"/>
</dbReference>
<dbReference type="InterPro" id="IPR036388">
    <property type="entry name" value="WH-like_DNA-bd_sf"/>
</dbReference>
<dbReference type="InterPro" id="IPR000281">
    <property type="entry name" value="HTH_RpiR"/>
</dbReference>
<evidence type="ECO:0000259" key="5">
    <source>
        <dbReference type="PROSITE" id="PS51464"/>
    </source>
</evidence>
<evidence type="ECO:0000256" key="1">
    <source>
        <dbReference type="ARBA" id="ARBA00023015"/>
    </source>
</evidence>
<dbReference type="InterPro" id="IPR001347">
    <property type="entry name" value="SIS_dom"/>
</dbReference>
<comment type="caution">
    <text evidence="6">The sequence shown here is derived from an EMBL/GenBank/DDBJ whole genome shotgun (WGS) entry which is preliminary data.</text>
</comment>
<dbReference type="Pfam" id="PF01418">
    <property type="entry name" value="HTH_6"/>
    <property type="match status" value="1"/>
</dbReference>
<dbReference type="InterPro" id="IPR035472">
    <property type="entry name" value="RpiR-like_SIS"/>
</dbReference>
<dbReference type="InterPro" id="IPR047640">
    <property type="entry name" value="RpiR-like"/>
</dbReference>
<dbReference type="EMBL" id="MKJU01000022">
    <property type="protein sequence ID" value="OHU92060.1"/>
    <property type="molecule type" value="Genomic_DNA"/>
</dbReference>
<sequence length="282" mass="30695">MSTFVKIKALKPSLSSSEAKLADFTLSSGAKIRSLSSVELARQAGVSQSSVVKFAQKLGYKGFPAFKLAVIDDLNLQAGQPEPAHSHITHADSIDLIAQKLLTHQQGVLSETNKLNDVEQFEAAISAIKSAKRILLCAVGGSFTMAQDFALKLQKLGLPAIAQTDELSAASYIATMGKDDLLIAISDSGQSKSVLRVARQAKNNNCPILCLSRYGVNPLHDMASINLYNVTGEEPVRHASMLTRVSQSYLIDVLFVALTQSNLRWQKRAERANEHMYDIRHS</sequence>
<proteinExistence type="predicted"/>
<dbReference type="PANTHER" id="PTHR30514">
    <property type="entry name" value="GLUCOKINASE"/>
    <property type="match status" value="1"/>
</dbReference>
<evidence type="ECO:0000313" key="6">
    <source>
        <dbReference type="EMBL" id="OHU92060.1"/>
    </source>
</evidence>
<name>A0A1S1MXH5_9GAMM</name>
<dbReference type="Gene3D" id="1.10.10.10">
    <property type="entry name" value="Winged helix-like DNA-binding domain superfamily/Winged helix DNA-binding domain"/>
    <property type="match status" value="1"/>
</dbReference>
<dbReference type="PROSITE" id="PS51464">
    <property type="entry name" value="SIS"/>
    <property type="match status" value="1"/>
</dbReference>
<keyword evidence="7" id="KW-1185">Reference proteome</keyword>
<evidence type="ECO:0000256" key="2">
    <source>
        <dbReference type="ARBA" id="ARBA00023125"/>
    </source>
</evidence>
<dbReference type="STRING" id="1859457.BET10_06930"/>
<dbReference type="GO" id="GO:0097367">
    <property type="term" value="F:carbohydrate derivative binding"/>
    <property type="evidence" value="ECO:0007669"/>
    <property type="project" value="InterPro"/>
</dbReference>
<organism evidence="6 7">
    <name type="scientific">Pseudoalteromonas amylolytica</name>
    <dbReference type="NCBI Taxonomy" id="1859457"/>
    <lineage>
        <taxon>Bacteria</taxon>
        <taxon>Pseudomonadati</taxon>
        <taxon>Pseudomonadota</taxon>
        <taxon>Gammaproteobacteria</taxon>
        <taxon>Alteromonadales</taxon>
        <taxon>Pseudoalteromonadaceae</taxon>
        <taxon>Pseudoalteromonas</taxon>
    </lineage>
</organism>
<dbReference type="SUPFAM" id="SSF53697">
    <property type="entry name" value="SIS domain"/>
    <property type="match status" value="1"/>
</dbReference>
<dbReference type="AlphaFoldDB" id="A0A1S1MXH5"/>
<dbReference type="CDD" id="cd05013">
    <property type="entry name" value="SIS_RpiR"/>
    <property type="match status" value="1"/>
</dbReference>
<gene>
    <name evidence="6" type="ORF">BET10_06930</name>
</gene>
<keyword evidence="3" id="KW-0804">Transcription</keyword>
<keyword evidence="2" id="KW-0238">DNA-binding</keyword>
<evidence type="ECO:0000256" key="3">
    <source>
        <dbReference type="ARBA" id="ARBA00023163"/>
    </source>
</evidence>
<dbReference type="InterPro" id="IPR046348">
    <property type="entry name" value="SIS_dom_sf"/>
</dbReference>
<dbReference type="RefSeq" id="WP_070983862.1">
    <property type="nucleotide sequence ID" value="NZ_MKJU01000022.1"/>
</dbReference>
<keyword evidence="1" id="KW-0805">Transcription regulation</keyword>
<dbReference type="Proteomes" id="UP000179786">
    <property type="component" value="Unassembled WGS sequence"/>
</dbReference>
<dbReference type="OrthoDB" id="3684496at2"/>
<dbReference type="Gene3D" id="3.40.50.10490">
    <property type="entry name" value="Glucose-6-phosphate isomerase like protein, domain 1"/>
    <property type="match status" value="1"/>
</dbReference>
<reference evidence="6 7" key="1">
    <citation type="submission" date="2016-09" db="EMBL/GenBank/DDBJ databases">
        <title>Pseudoalteromonas amylolytica sp. nov., isolated from the surface seawater.</title>
        <authorList>
            <person name="Wu Y.-H."/>
            <person name="Cheng H."/>
            <person name="Jin X.-B."/>
            <person name="Wang C.-S."/>
            <person name="Xu X.-W."/>
        </authorList>
    </citation>
    <scope>NUCLEOTIDE SEQUENCE [LARGE SCALE GENOMIC DNA]</scope>
    <source>
        <strain evidence="6 7">JW1</strain>
    </source>
</reference>
<dbReference type="SUPFAM" id="SSF46689">
    <property type="entry name" value="Homeodomain-like"/>
    <property type="match status" value="1"/>
</dbReference>
<accession>A0A1S1MXH5</accession>
<dbReference type="GO" id="GO:0003700">
    <property type="term" value="F:DNA-binding transcription factor activity"/>
    <property type="evidence" value="ECO:0007669"/>
    <property type="project" value="InterPro"/>
</dbReference>
<evidence type="ECO:0000313" key="7">
    <source>
        <dbReference type="Proteomes" id="UP000179786"/>
    </source>
</evidence>
<dbReference type="PROSITE" id="PS51071">
    <property type="entry name" value="HTH_RPIR"/>
    <property type="match status" value="1"/>
</dbReference>
<feature type="domain" description="HTH rpiR-type" evidence="4">
    <location>
        <begin position="1"/>
        <end position="77"/>
    </location>
</feature>
<dbReference type="GO" id="GO:1901135">
    <property type="term" value="P:carbohydrate derivative metabolic process"/>
    <property type="evidence" value="ECO:0007669"/>
    <property type="project" value="InterPro"/>
</dbReference>
<evidence type="ECO:0000259" key="4">
    <source>
        <dbReference type="PROSITE" id="PS51071"/>
    </source>
</evidence>
<feature type="domain" description="SIS" evidence="5">
    <location>
        <begin position="124"/>
        <end position="256"/>
    </location>
</feature>
<protein>
    <submittedName>
        <fullName evidence="6">RpiR family transcriptional regulator</fullName>
    </submittedName>
</protein>
<dbReference type="InterPro" id="IPR009057">
    <property type="entry name" value="Homeodomain-like_sf"/>
</dbReference>
<dbReference type="GO" id="GO:0003677">
    <property type="term" value="F:DNA binding"/>
    <property type="evidence" value="ECO:0007669"/>
    <property type="project" value="UniProtKB-KW"/>
</dbReference>
<dbReference type="PANTHER" id="PTHR30514:SF17">
    <property type="entry name" value="HTH-TYPE TRANSCRIPTIONAL REGULATOR MURR"/>
    <property type="match status" value="1"/>
</dbReference>